<evidence type="ECO:0000259" key="6">
    <source>
        <dbReference type="Pfam" id="PF04542"/>
    </source>
</evidence>
<evidence type="ECO:0000256" key="5">
    <source>
        <dbReference type="SAM" id="MobiDB-lite"/>
    </source>
</evidence>
<evidence type="ECO:0000256" key="3">
    <source>
        <dbReference type="ARBA" id="ARBA00023082"/>
    </source>
</evidence>
<dbReference type="CDD" id="cd06171">
    <property type="entry name" value="Sigma70_r4"/>
    <property type="match status" value="1"/>
</dbReference>
<dbReference type="PANTHER" id="PTHR43133">
    <property type="entry name" value="RNA POLYMERASE ECF-TYPE SIGMA FACTO"/>
    <property type="match status" value="1"/>
</dbReference>
<name>A0AAF0I3A7_9BACT</name>
<keyword evidence="4" id="KW-0804">Transcription</keyword>
<protein>
    <submittedName>
        <fullName evidence="8">RNA polymerase sigma factor</fullName>
    </submittedName>
</protein>
<dbReference type="InterPro" id="IPR014284">
    <property type="entry name" value="RNA_pol_sigma-70_dom"/>
</dbReference>
<feature type="region of interest" description="Disordered" evidence="5">
    <location>
        <begin position="75"/>
        <end position="95"/>
    </location>
</feature>
<dbReference type="Gene3D" id="1.10.1740.10">
    <property type="match status" value="1"/>
</dbReference>
<dbReference type="InterPro" id="IPR039425">
    <property type="entry name" value="RNA_pol_sigma-70-like"/>
</dbReference>
<comment type="similarity">
    <text evidence="1">Belongs to the sigma-70 factor family. ECF subfamily.</text>
</comment>
<dbReference type="AlphaFoldDB" id="A0AAF0I3A7"/>
<evidence type="ECO:0000256" key="4">
    <source>
        <dbReference type="ARBA" id="ARBA00023163"/>
    </source>
</evidence>
<keyword evidence="3" id="KW-0731">Sigma factor</keyword>
<feature type="domain" description="RNA polymerase sigma-70 region 2" evidence="6">
    <location>
        <begin position="9"/>
        <end position="76"/>
    </location>
</feature>
<dbReference type="InterPro" id="IPR013324">
    <property type="entry name" value="RNA_pol_sigma_r3/r4-like"/>
</dbReference>
<dbReference type="Proteomes" id="UP001218638">
    <property type="component" value="Chromosome"/>
</dbReference>
<evidence type="ECO:0000259" key="7">
    <source>
        <dbReference type="Pfam" id="PF08281"/>
    </source>
</evidence>
<dbReference type="GO" id="GO:0016987">
    <property type="term" value="F:sigma factor activity"/>
    <property type="evidence" value="ECO:0007669"/>
    <property type="project" value="UniProtKB-KW"/>
</dbReference>
<gene>
    <name evidence="8" type="ORF">PXH66_05105</name>
</gene>
<dbReference type="GO" id="GO:0006352">
    <property type="term" value="P:DNA-templated transcription initiation"/>
    <property type="evidence" value="ECO:0007669"/>
    <property type="project" value="InterPro"/>
</dbReference>
<dbReference type="InterPro" id="IPR013249">
    <property type="entry name" value="RNA_pol_sigma70_r4_t2"/>
</dbReference>
<reference evidence="8" key="1">
    <citation type="submission" date="2023-03" db="EMBL/GenBank/DDBJ databases">
        <title>Lomoglobus Profundus gen. nov., sp. nov., a novel member of the phylum Verrucomicrobia, isolated from deep-marine sediment of South China Sea.</title>
        <authorList>
            <person name="Ahmad T."/>
            <person name="Ishaq S.E."/>
            <person name="Wang F."/>
        </authorList>
    </citation>
    <scope>NUCLEOTIDE SEQUENCE</scope>
    <source>
        <strain evidence="8">LMO-M01</strain>
    </source>
</reference>
<accession>A0AAF0I3A7</accession>
<keyword evidence="9" id="KW-1185">Reference proteome</keyword>
<evidence type="ECO:0000256" key="1">
    <source>
        <dbReference type="ARBA" id="ARBA00010641"/>
    </source>
</evidence>
<sequence length="186" mass="21235">MSHDVFNQLVDAHYTPLYRFALSLARREADACDLVQQTFFIWAKSGHQLRETAKAKTWLFTTLYREFLRGRRRDQRSQSIEDLPPSAQDVPSEDVDHARRLDGQQIVAALQDVDEVFRAPLTLFYLEDLSYQEIAETLDVPIGTVMSRLSRGKAQLRKLVARLEAGRSTEGGIVEFPKINKGGVNR</sequence>
<dbReference type="NCBIfam" id="TIGR02937">
    <property type="entry name" value="sigma70-ECF"/>
    <property type="match status" value="1"/>
</dbReference>
<dbReference type="GO" id="GO:0003677">
    <property type="term" value="F:DNA binding"/>
    <property type="evidence" value="ECO:0007669"/>
    <property type="project" value="InterPro"/>
</dbReference>
<dbReference type="KEGG" id="slom:PXH66_05105"/>
<keyword evidence="2" id="KW-0805">Transcription regulation</keyword>
<dbReference type="SUPFAM" id="SSF88659">
    <property type="entry name" value="Sigma3 and sigma4 domains of RNA polymerase sigma factors"/>
    <property type="match status" value="1"/>
</dbReference>
<dbReference type="SUPFAM" id="SSF88946">
    <property type="entry name" value="Sigma2 domain of RNA polymerase sigma factors"/>
    <property type="match status" value="1"/>
</dbReference>
<dbReference type="Gene3D" id="1.10.10.10">
    <property type="entry name" value="Winged helix-like DNA-binding domain superfamily/Winged helix DNA-binding domain"/>
    <property type="match status" value="1"/>
</dbReference>
<evidence type="ECO:0000256" key="2">
    <source>
        <dbReference type="ARBA" id="ARBA00023015"/>
    </source>
</evidence>
<dbReference type="Pfam" id="PF08281">
    <property type="entry name" value="Sigma70_r4_2"/>
    <property type="match status" value="1"/>
</dbReference>
<evidence type="ECO:0000313" key="9">
    <source>
        <dbReference type="Proteomes" id="UP001218638"/>
    </source>
</evidence>
<organism evidence="8 9">
    <name type="scientific">Synoicihabitans lomoniglobus</name>
    <dbReference type="NCBI Taxonomy" id="2909285"/>
    <lineage>
        <taxon>Bacteria</taxon>
        <taxon>Pseudomonadati</taxon>
        <taxon>Verrucomicrobiota</taxon>
        <taxon>Opitutia</taxon>
        <taxon>Opitutales</taxon>
        <taxon>Opitutaceae</taxon>
        <taxon>Synoicihabitans</taxon>
    </lineage>
</organism>
<feature type="domain" description="RNA polymerase sigma factor 70 region 4 type 2" evidence="7">
    <location>
        <begin position="105"/>
        <end position="156"/>
    </location>
</feature>
<dbReference type="InterPro" id="IPR036388">
    <property type="entry name" value="WH-like_DNA-bd_sf"/>
</dbReference>
<dbReference type="EMBL" id="CP119075">
    <property type="protein sequence ID" value="WED66223.1"/>
    <property type="molecule type" value="Genomic_DNA"/>
</dbReference>
<dbReference type="RefSeq" id="WP_330928481.1">
    <property type="nucleotide sequence ID" value="NZ_CP119075.1"/>
</dbReference>
<evidence type="ECO:0000313" key="8">
    <source>
        <dbReference type="EMBL" id="WED66223.1"/>
    </source>
</evidence>
<proteinExistence type="inferred from homology"/>
<dbReference type="Pfam" id="PF04542">
    <property type="entry name" value="Sigma70_r2"/>
    <property type="match status" value="1"/>
</dbReference>
<dbReference type="PANTHER" id="PTHR43133:SF59">
    <property type="entry name" value="ECF RNA POLYMERASE SIGMA FACTOR SIGR"/>
    <property type="match status" value="1"/>
</dbReference>
<dbReference type="InterPro" id="IPR007627">
    <property type="entry name" value="RNA_pol_sigma70_r2"/>
</dbReference>
<dbReference type="InterPro" id="IPR013325">
    <property type="entry name" value="RNA_pol_sigma_r2"/>
</dbReference>